<dbReference type="InterPro" id="IPR015422">
    <property type="entry name" value="PyrdxlP-dep_Trfase_small"/>
</dbReference>
<name>A0A0P6XSD7_9CHLR</name>
<evidence type="ECO:0000313" key="1">
    <source>
        <dbReference type="EMBL" id="KPL85792.1"/>
    </source>
</evidence>
<dbReference type="AlphaFoldDB" id="A0A0P6XSD7"/>
<dbReference type="Gene3D" id="3.90.1150.10">
    <property type="entry name" value="Aspartate Aminotransferase, domain 1"/>
    <property type="match status" value="1"/>
</dbReference>
<dbReference type="STRING" id="229921.ADN01_05590"/>
<comment type="caution">
    <text evidence="1">The sequence shown here is derived from an EMBL/GenBank/DDBJ whole genome shotgun (WGS) entry which is preliminary data.</text>
</comment>
<dbReference type="Proteomes" id="UP000050501">
    <property type="component" value="Unassembled WGS sequence"/>
</dbReference>
<keyword evidence="2" id="KW-1185">Reference proteome</keyword>
<dbReference type="SUPFAM" id="SSF53383">
    <property type="entry name" value="PLP-dependent transferases"/>
    <property type="match status" value="1"/>
</dbReference>
<proteinExistence type="predicted"/>
<organism evidence="1 2">
    <name type="scientific">Levilinea saccharolytica</name>
    <dbReference type="NCBI Taxonomy" id="229921"/>
    <lineage>
        <taxon>Bacteria</taxon>
        <taxon>Bacillati</taxon>
        <taxon>Chloroflexota</taxon>
        <taxon>Anaerolineae</taxon>
        <taxon>Anaerolineales</taxon>
        <taxon>Anaerolineaceae</taxon>
        <taxon>Levilinea</taxon>
    </lineage>
</organism>
<dbReference type="EMBL" id="LGCM01000023">
    <property type="protein sequence ID" value="KPL85792.1"/>
    <property type="molecule type" value="Genomic_DNA"/>
</dbReference>
<dbReference type="InterPro" id="IPR015421">
    <property type="entry name" value="PyrdxlP-dep_Trfase_major"/>
</dbReference>
<dbReference type="InterPro" id="IPR015424">
    <property type="entry name" value="PyrdxlP-dep_Trfase"/>
</dbReference>
<reference evidence="1 2" key="1">
    <citation type="submission" date="2015-07" db="EMBL/GenBank/DDBJ databases">
        <title>Genome sequence of Levilinea saccharolytica DSM 16555.</title>
        <authorList>
            <person name="Hemp J."/>
            <person name="Ward L.M."/>
            <person name="Pace L.A."/>
            <person name="Fischer W.W."/>
        </authorList>
    </citation>
    <scope>NUCLEOTIDE SEQUENCE [LARGE SCALE GENOMIC DNA]</scope>
    <source>
        <strain evidence="1 2">KIBI-1</strain>
    </source>
</reference>
<evidence type="ECO:0008006" key="3">
    <source>
        <dbReference type="Google" id="ProtNLM"/>
    </source>
</evidence>
<protein>
    <recommendedName>
        <fullName evidence="3">DegT/DnrJ/EryC1/StrS aminotransferase family protein</fullName>
    </recommendedName>
</protein>
<dbReference type="Gene3D" id="3.40.640.10">
    <property type="entry name" value="Type I PLP-dependent aspartate aminotransferase-like (Major domain)"/>
    <property type="match status" value="1"/>
</dbReference>
<gene>
    <name evidence="1" type="ORF">ADN01_05590</name>
</gene>
<evidence type="ECO:0000313" key="2">
    <source>
        <dbReference type="Proteomes" id="UP000050501"/>
    </source>
</evidence>
<sequence length="347" mass="39145">MFVGGEFYPDPRWVRAEPQLHTTGLYFLNGGRACLTVIAAALRARGVRRILLPSYLCPSIPKTLRACGLPTAFYRVRADLSLDLEDIARQQSRAQALYFINYFGFAHPPAVRAFMQDYQRSGGWVVEDNAQAGFLEPSVGDFVFNSLRKLCAHDGAYLHSRVDLAPLLASFPPVPNPRLPLIRAYRQGLYAYQVEHRGSHARLRALYRQAERLYERLPVIHGDAQERCEIEHLDWAGLRQARRSNYQTLLDLLNSIPQAVPVFPQLQADTLPLGLPVYLPRGLRDRVYEALGQAGVGAVIHWPPHARADPHTRAAAERMLTLPVDERARRKHMEYVALQLSRALAGV</sequence>
<accession>A0A0P6XSD7</accession>